<dbReference type="Gene3D" id="1.10.357.10">
    <property type="entry name" value="Tetracycline Repressor, domain 2"/>
    <property type="match status" value="1"/>
</dbReference>
<name>A0A1H6IL56_MYCRU</name>
<feature type="domain" description="HTH tetR-type" evidence="5">
    <location>
        <begin position="14"/>
        <end position="74"/>
    </location>
</feature>
<evidence type="ECO:0000313" key="6">
    <source>
        <dbReference type="EMBL" id="SEH47277.1"/>
    </source>
</evidence>
<organism evidence="6 7">
    <name type="scientific">Mycolicibacterium rutilum</name>
    <name type="common">Mycobacterium rutilum</name>
    <dbReference type="NCBI Taxonomy" id="370526"/>
    <lineage>
        <taxon>Bacteria</taxon>
        <taxon>Bacillati</taxon>
        <taxon>Actinomycetota</taxon>
        <taxon>Actinomycetes</taxon>
        <taxon>Mycobacteriales</taxon>
        <taxon>Mycobacteriaceae</taxon>
        <taxon>Mycolicibacterium</taxon>
    </lineage>
</organism>
<dbReference type="SUPFAM" id="SSF48498">
    <property type="entry name" value="Tetracyclin repressor-like, C-terminal domain"/>
    <property type="match status" value="1"/>
</dbReference>
<sequence>MRARPPAGAAVLRPEKTEAIIAAFFGELGGCGYEGLTMDKVAERAGVGKAALYRRWHSKKEMLIDLVGRYATEAVLPPDTGSLAGDLRAVAEDAINVLKNPLVRNVIRALVAERRRSPDLDAVITEKFIEPRRAAGAAMFQRAMDRGEIAPDSDPEMAQDMFGGPLYFKGVILDEDFPTDFAQRLTDGVLRSLGAVRLTR</sequence>
<dbReference type="InterPro" id="IPR001647">
    <property type="entry name" value="HTH_TetR"/>
</dbReference>
<dbReference type="GO" id="GO:0003700">
    <property type="term" value="F:DNA-binding transcription factor activity"/>
    <property type="evidence" value="ECO:0007669"/>
    <property type="project" value="TreeGrafter"/>
</dbReference>
<dbReference type="RefSeq" id="WP_083405569.1">
    <property type="nucleotide sequence ID" value="NZ_LT629971.1"/>
</dbReference>
<keyword evidence="1" id="KW-0805">Transcription regulation</keyword>
<proteinExistence type="predicted"/>
<dbReference type="InterPro" id="IPR036271">
    <property type="entry name" value="Tet_transcr_reg_TetR-rel_C_sf"/>
</dbReference>
<dbReference type="Proteomes" id="UP000182915">
    <property type="component" value="Chromosome I"/>
</dbReference>
<dbReference type="InterPro" id="IPR011075">
    <property type="entry name" value="TetR_C"/>
</dbReference>
<evidence type="ECO:0000256" key="4">
    <source>
        <dbReference type="PROSITE-ProRule" id="PRU00335"/>
    </source>
</evidence>
<dbReference type="AlphaFoldDB" id="A0A1H6IL56"/>
<accession>A0A1H6IL56</accession>
<evidence type="ECO:0000313" key="7">
    <source>
        <dbReference type="Proteomes" id="UP000182915"/>
    </source>
</evidence>
<dbReference type="Gene3D" id="1.10.10.60">
    <property type="entry name" value="Homeodomain-like"/>
    <property type="match status" value="1"/>
</dbReference>
<dbReference type="OrthoDB" id="9796019at2"/>
<evidence type="ECO:0000256" key="1">
    <source>
        <dbReference type="ARBA" id="ARBA00023015"/>
    </source>
</evidence>
<dbReference type="PROSITE" id="PS01081">
    <property type="entry name" value="HTH_TETR_1"/>
    <property type="match status" value="1"/>
</dbReference>
<dbReference type="GO" id="GO:0000976">
    <property type="term" value="F:transcription cis-regulatory region binding"/>
    <property type="evidence" value="ECO:0007669"/>
    <property type="project" value="TreeGrafter"/>
</dbReference>
<dbReference type="Pfam" id="PF00440">
    <property type="entry name" value="TetR_N"/>
    <property type="match status" value="1"/>
</dbReference>
<dbReference type="STRING" id="370526.SAMN04489835_0202"/>
<reference evidence="7" key="1">
    <citation type="submission" date="2016-10" db="EMBL/GenBank/DDBJ databases">
        <authorList>
            <person name="Varghese N."/>
            <person name="Submissions S."/>
        </authorList>
    </citation>
    <scope>NUCLEOTIDE SEQUENCE [LARGE SCALE GENOMIC DNA]</scope>
    <source>
        <strain evidence="7">DSM 45405</strain>
    </source>
</reference>
<dbReference type="PANTHER" id="PTHR30055">
    <property type="entry name" value="HTH-TYPE TRANSCRIPTIONAL REGULATOR RUTR"/>
    <property type="match status" value="1"/>
</dbReference>
<keyword evidence="3" id="KW-0804">Transcription</keyword>
<protein>
    <submittedName>
        <fullName evidence="6">DNA-binding transcriptional regulator, AcrR family</fullName>
    </submittedName>
</protein>
<feature type="DNA-binding region" description="H-T-H motif" evidence="4">
    <location>
        <begin position="37"/>
        <end position="56"/>
    </location>
</feature>
<dbReference type="PANTHER" id="PTHR30055:SF148">
    <property type="entry name" value="TETR-FAMILY TRANSCRIPTIONAL REGULATOR"/>
    <property type="match status" value="1"/>
</dbReference>
<dbReference type="PROSITE" id="PS50977">
    <property type="entry name" value="HTH_TETR_2"/>
    <property type="match status" value="1"/>
</dbReference>
<keyword evidence="2 4" id="KW-0238">DNA-binding</keyword>
<evidence type="ECO:0000259" key="5">
    <source>
        <dbReference type="PROSITE" id="PS50977"/>
    </source>
</evidence>
<keyword evidence="7" id="KW-1185">Reference proteome</keyword>
<evidence type="ECO:0000256" key="3">
    <source>
        <dbReference type="ARBA" id="ARBA00023163"/>
    </source>
</evidence>
<dbReference type="InterPro" id="IPR023772">
    <property type="entry name" value="DNA-bd_HTH_TetR-type_CS"/>
</dbReference>
<dbReference type="SUPFAM" id="SSF46689">
    <property type="entry name" value="Homeodomain-like"/>
    <property type="match status" value="1"/>
</dbReference>
<gene>
    <name evidence="6" type="ORF">SAMN04489835_0202</name>
</gene>
<dbReference type="Pfam" id="PF16859">
    <property type="entry name" value="TetR_C_11"/>
    <property type="match status" value="1"/>
</dbReference>
<dbReference type="InterPro" id="IPR050109">
    <property type="entry name" value="HTH-type_TetR-like_transc_reg"/>
</dbReference>
<dbReference type="EMBL" id="LT629971">
    <property type="protein sequence ID" value="SEH47277.1"/>
    <property type="molecule type" value="Genomic_DNA"/>
</dbReference>
<dbReference type="InterPro" id="IPR009057">
    <property type="entry name" value="Homeodomain-like_sf"/>
</dbReference>
<evidence type="ECO:0000256" key="2">
    <source>
        <dbReference type="ARBA" id="ARBA00023125"/>
    </source>
</evidence>